<dbReference type="Gene3D" id="3.80.10.10">
    <property type="entry name" value="Ribonuclease Inhibitor"/>
    <property type="match status" value="1"/>
</dbReference>
<feature type="domain" description="F-box" evidence="1">
    <location>
        <begin position="178"/>
        <end position="215"/>
    </location>
</feature>
<protein>
    <recommendedName>
        <fullName evidence="1">F-box domain-containing protein</fullName>
    </recommendedName>
</protein>
<dbReference type="AlphaFoldDB" id="A0A0J9XFP7"/>
<dbReference type="InterPro" id="IPR032675">
    <property type="entry name" value="LRR_dom_sf"/>
</dbReference>
<reference evidence="2" key="1">
    <citation type="submission" date="2014-03" db="EMBL/GenBank/DDBJ databases">
        <authorList>
            <person name="Casaregola S."/>
        </authorList>
    </citation>
    <scope>NUCLEOTIDE SEQUENCE [LARGE SCALE GENOMIC DNA]</scope>
    <source>
        <strain evidence="2">CLIB 918</strain>
    </source>
</reference>
<dbReference type="OrthoDB" id="629492at2759"/>
<dbReference type="Pfam" id="PF12937">
    <property type="entry name" value="F-box-like"/>
    <property type="match status" value="1"/>
</dbReference>
<dbReference type="STRING" id="1173061.A0A0J9XFP7"/>
<dbReference type="Gene3D" id="1.25.40.10">
    <property type="entry name" value="Tetratricopeptide repeat domain"/>
    <property type="match status" value="1"/>
</dbReference>
<dbReference type="PANTHER" id="PTHR38926:SF5">
    <property type="entry name" value="F-BOX AND LEUCINE-RICH REPEAT PROTEIN 6"/>
    <property type="match status" value="1"/>
</dbReference>
<proteinExistence type="predicted"/>
<dbReference type="CDD" id="cd09917">
    <property type="entry name" value="F-box_SF"/>
    <property type="match status" value="1"/>
</dbReference>
<evidence type="ECO:0000313" key="2">
    <source>
        <dbReference type="EMBL" id="CDO56217.1"/>
    </source>
</evidence>
<accession>A0A0J9XFP7</accession>
<dbReference type="SUPFAM" id="SSF52047">
    <property type="entry name" value="RNI-like"/>
    <property type="match status" value="1"/>
</dbReference>
<dbReference type="Proteomes" id="UP000242525">
    <property type="component" value="Unassembled WGS sequence"/>
</dbReference>
<dbReference type="Gene3D" id="1.20.1280.50">
    <property type="match status" value="1"/>
</dbReference>
<evidence type="ECO:0000313" key="3">
    <source>
        <dbReference type="Proteomes" id="UP000242525"/>
    </source>
</evidence>
<dbReference type="InterPro" id="IPR011990">
    <property type="entry name" value="TPR-like_helical_dom_sf"/>
</dbReference>
<dbReference type="InterPro" id="IPR001810">
    <property type="entry name" value="F-box_dom"/>
</dbReference>
<dbReference type="SUPFAM" id="SSF81383">
    <property type="entry name" value="F-box domain"/>
    <property type="match status" value="1"/>
</dbReference>
<dbReference type="EMBL" id="CCBN010000014">
    <property type="protein sequence ID" value="CDO56217.1"/>
    <property type="molecule type" value="Genomic_DNA"/>
</dbReference>
<name>A0A0J9XFP7_GEOCN</name>
<keyword evidence="3" id="KW-1185">Reference proteome</keyword>
<organism evidence="2 3">
    <name type="scientific">Geotrichum candidum</name>
    <name type="common">Oospora lactis</name>
    <name type="synonym">Dipodascus geotrichum</name>
    <dbReference type="NCBI Taxonomy" id="1173061"/>
    <lineage>
        <taxon>Eukaryota</taxon>
        <taxon>Fungi</taxon>
        <taxon>Dikarya</taxon>
        <taxon>Ascomycota</taxon>
        <taxon>Saccharomycotina</taxon>
        <taxon>Dipodascomycetes</taxon>
        <taxon>Dipodascales</taxon>
        <taxon>Dipodascaceae</taxon>
        <taxon>Geotrichum</taxon>
    </lineage>
</organism>
<sequence length="627" mass="72506">MYSNANNSSSSLNKFTVTIERGLKEAELLFKSNQLPKAAEYLSKVYAGIQQRDPKHIKYLDQLYEVLDKRCLVYRRLGKLKLAFEDATLAIKLKPLAYKGYLCAGKISEMGHKAETAKLFYLRGLKALPKDDPGYHQLYKAYKSFNQFIELKRKKEEQRQRDDAKVRSDPITSLPYADVFHYILRDLPYRDVIVCSMVSKTWRELILQDASLWMRGIDLSVKFYKWKFDDDFHTAFRPALKGVDLKKGQIKSVKINRLYPRSEALFLNYFALDLSNRLKRLDIEFETEALFNFFVKPRKEPIFENLEALSLRSPANETIIFEILKNIPTLLSLEITISTFVTPSWFFTQWTKERRGISLNHDFDHTLKLEKLKINGIPLRNNQSHKELDWIETSLLNLKHLQLKYANQSNGSFVGNEHIQAQLYRAIKKLAHLETFVIYGLSSSHCFQFSSEFIKTINISNVWFQSLDMSSPYPQNYPVTELRLSRLSLDTLDTPQMLGRFFSDLRCKENLLHLFVEFVSIKHIFTEAGYASFVTEHFPNLRTISFSGSDQVTNATAKAIAESPNVPQNVILAITKVTDEGFDRLVKAGVKRICLQGCNVSMRSIKAYEESGVKLLTYSRFQGAIVR</sequence>
<evidence type="ECO:0000259" key="1">
    <source>
        <dbReference type="Pfam" id="PF12937"/>
    </source>
</evidence>
<gene>
    <name evidence="2" type="ORF">BN980_GECA14s01242g</name>
</gene>
<comment type="caution">
    <text evidence="2">The sequence shown here is derived from an EMBL/GenBank/DDBJ whole genome shotgun (WGS) entry which is preliminary data.</text>
</comment>
<dbReference type="InterPro" id="IPR036047">
    <property type="entry name" value="F-box-like_dom_sf"/>
</dbReference>
<dbReference type="PANTHER" id="PTHR38926">
    <property type="entry name" value="F-BOX DOMAIN CONTAINING PROTEIN, EXPRESSED"/>
    <property type="match status" value="1"/>
</dbReference>
<dbReference type="SUPFAM" id="SSF48452">
    <property type="entry name" value="TPR-like"/>
    <property type="match status" value="1"/>
</dbReference>